<keyword evidence="1" id="KW-0472">Membrane</keyword>
<keyword evidence="1" id="KW-1133">Transmembrane helix</keyword>
<feature type="transmembrane region" description="Helical" evidence="1">
    <location>
        <begin position="37"/>
        <end position="56"/>
    </location>
</feature>
<organism evidence="2 3">
    <name type="scientific">Brevundimonas staleyi</name>
    <dbReference type="NCBI Taxonomy" id="74326"/>
    <lineage>
        <taxon>Bacteria</taxon>
        <taxon>Pseudomonadati</taxon>
        <taxon>Pseudomonadota</taxon>
        <taxon>Alphaproteobacteria</taxon>
        <taxon>Caulobacterales</taxon>
        <taxon>Caulobacteraceae</taxon>
        <taxon>Brevundimonas</taxon>
    </lineage>
</organism>
<proteinExistence type="predicted"/>
<protein>
    <submittedName>
        <fullName evidence="2">Uncharacterized protein</fullName>
    </submittedName>
</protein>
<dbReference type="Proteomes" id="UP001596152">
    <property type="component" value="Unassembled WGS sequence"/>
</dbReference>
<gene>
    <name evidence="2" type="ORF">ACFPIE_16615</name>
</gene>
<keyword evidence="1" id="KW-0812">Transmembrane</keyword>
<evidence type="ECO:0000256" key="1">
    <source>
        <dbReference type="SAM" id="Phobius"/>
    </source>
</evidence>
<accession>A0ABW0FUU7</accession>
<evidence type="ECO:0000313" key="3">
    <source>
        <dbReference type="Proteomes" id="UP001596152"/>
    </source>
</evidence>
<sequence length="75" mass="7884">MGDSQRGQGAMLSAASWPNGSGRVGSILDATATVARWLGSILLIPLVVLAFAVLVVDQRYLRGRSWGSILGTADR</sequence>
<name>A0ABW0FUU7_9CAUL</name>
<evidence type="ECO:0000313" key="2">
    <source>
        <dbReference type="EMBL" id="MFC5345540.1"/>
    </source>
</evidence>
<reference evidence="3" key="1">
    <citation type="journal article" date="2019" name="Int. J. Syst. Evol. Microbiol.">
        <title>The Global Catalogue of Microorganisms (GCM) 10K type strain sequencing project: providing services to taxonomists for standard genome sequencing and annotation.</title>
        <authorList>
            <consortium name="The Broad Institute Genomics Platform"/>
            <consortium name="The Broad Institute Genome Sequencing Center for Infectious Disease"/>
            <person name="Wu L."/>
            <person name="Ma J."/>
        </authorList>
    </citation>
    <scope>NUCLEOTIDE SEQUENCE [LARGE SCALE GENOMIC DNA]</scope>
    <source>
        <strain evidence="3">JCM 12125</strain>
    </source>
</reference>
<dbReference type="RefSeq" id="WP_374036529.1">
    <property type="nucleotide sequence ID" value="NZ_CP169082.1"/>
</dbReference>
<dbReference type="EMBL" id="JBHSLF010000050">
    <property type="protein sequence ID" value="MFC5345540.1"/>
    <property type="molecule type" value="Genomic_DNA"/>
</dbReference>
<keyword evidence="3" id="KW-1185">Reference proteome</keyword>
<comment type="caution">
    <text evidence="2">The sequence shown here is derived from an EMBL/GenBank/DDBJ whole genome shotgun (WGS) entry which is preliminary data.</text>
</comment>